<keyword evidence="3" id="KW-1185">Reference proteome</keyword>
<dbReference type="RefSeq" id="XP_037163194.1">
    <property type="nucleotide sequence ID" value="XM_037309897.1"/>
</dbReference>
<dbReference type="InterPro" id="IPR014729">
    <property type="entry name" value="Rossmann-like_a/b/a_fold"/>
</dbReference>
<keyword evidence="1" id="KW-0436">Ligase</keyword>
<reference evidence="2 3" key="1">
    <citation type="journal article" date="2020" name="Genomics">
        <title>Complete, high-quality genomes from long-read metagenomic sequencing of two wolf lichen thalli reveals enigmatic genome architecture.</title>
        <authorList>
            <person name="McKenzie S.K."/>
            <person name="Walston R.F."/>
            <person name="Allen J.L."/>
        </authorList>
    </citation>
    <scope>NUCLEOTIDE SEQUENCE [LARGE SCALE GENOMIC DNA]</scope>
    <source>
        <strain evidence="2">WasteWater2</strain>
    </source>
</reference>
<dbReference type="GO" id="GO:0003952">
    <property type="term" value="F:NAD+ synthase (glutamine-hydrolyzing) activity"/>
    <property type="evidence" value="ECO:0007669"/>
    <property type="project" value="InterPro"/>
</dbReference>
<organism evidence="2 3">
    <name type="scientific">Letharia columbiana</name>
    <dbReference type="NCBI Taxonomy" id="112416"/>
    <lineage>
        <taxon>Eukaryota</taxon>
        <taxon>Fungi</taxon>
        <taxon>Dikarya</taxon>
        <taxon>Ascomycota</taxon>
        <taxon>Pezizomycotina</taxon>
        <taxon>Lecanoromycetes</taxon>
        <taxon>OSLEUM clade</taxon>
        <taxon>Lecanoromycetidae</taxon>
        <taxon>Lecanorales</taxon>
        <taxon>Lecanorineae</taxon>
        <taxon>Parmeliaceae</taxon>
        <taxon>Letharia</taxon>
    </lineage>
</organism>
<dbReference type="Gene3D" id="3.40.50.620">
    <property type="entry name" value="HUPs"/>
    <property type="match status" value="1"/>
</dbReference>
<sequence length="111" mass="12400">MQAVKAGNNQVAQDVQRIAGAYEKEDWLPETPQQLCHNLFHTIYVGMATQSSQATRSRAKEWSNAIGSYHVDLNIDDMYQAPVNSFQKATGFEPRFKVDGGSMAENIASKY</sequence>
<comment type="caution">
    <text evidence="2">The sequence shown here is derived from an EMBL/GenBank/DDBJ whole genome shotgun (WGS) entry which is preliminary data.</text>
</comment>
<accession>A0A8H6L347</accession>
<dbReference type="PANTHER" id="PTHR23090:SF9">
    <property type="entry name" value="GLUTAMINE-DEPENDENT NAD(+) SYNTHETASE"/>
    <property type="match status" value="1"/>
</dbReference>
<evidence type="ECO:0000313" key="3">
    <source>
        <dbReference type="Proteomes" id="UP000578531"/>
    </source>
</evidence>
<dbReference type="GO" id="GO:0005737">
    <property type="term" value="C:cytoplasm"/>
    <property type="evidence" value="ECO:0007669"/>
    <property type="project" value="InterPro"/>
</dbReference>
<dbReference type="AlphaFoldDB" id="A0A8H6L347"/>
<dbReference type="GO" id="GO:0009435">
    <property type="term" value="P:NAD+ biosynthetic process"/>
    <property type="evidence" value="ECO:0007669"/>
    <property type="project" value="InterPro"/>
</dbReference>
<name>A0A8H6L347_9LECA</name>
<evidence type="ECO:0000313" key="2">
    <source>
        <dbReference type="EMBL" id="KAF6233785.1"/>
    </source>
</evidence>
<gene>
    <name evidence="2" type="ORF">HO173_007997</name>
</gene>
<protein>
    <submittedName>
        <fullName evidence="2">Uncharacterized protein</fullName>
    </submittedName>
</protein>
<dbReference type="OrthoDB" id="2020662at2759"/>
<dbReference type="Proteomes" id="UP000578531">
    <property type="component" value="Unassembled WGS sequence"/>
</dbReference>
<dbReference type="PANTHER" id="PTHR23090">
    <property type="entry name" value="NH 3 /GLUTAMINE-DEPENDENT NAD + SYNTHETASE"/>
    <property type="match status" value="1"/>
</dbReference>
<dbReference type="EMBL" id="JACCJC010000034">
    <property type="protein sequence ID" value="KAF6233785.1"/>
    <property type="molecule type" value="Genomic_DNA"/>
</dbReference>
<dbReference type="GeneID" id="59289653"/>
<dbReference type="InterPro" id="IPR003694">
    <property type="entry name" value="NAD_synthase"/>
</dbReference>
<proteinExistence type="predicted"/>
<dbReference type="GO" id="GO:0004359">
    <property type="term" value="F:glutaminase activity"/>
    <property type="evidence" value="ECO:0007669"/>
    <property type="project" value="InterPro"/>
</dbReference>
<evidence type="ECO:0000256" key="1">
    <source>
        <dbReference type="ARBA" id="ARBA00022598"/>
    </source>
</evidence>